<dbReference type="AlphaFoldDB" id="A0AAD1U531"/>
<proteinExistence type="predicted"/>
<dbReference type="EMBL" id="CAMPGE010003643">
    <property type="protein sequence ID" value="CAI2362485.1"/>
    <property type="molecule type" value="Genomic_DNA"/>
</dbReference>
<evidence type="ECO:0000313" key="1">
    <source>
        <dbReference type="EMBL" id="CAI2362485.1"/>
    </source>
</evidence>
<evidence type="ECO:0000313" key="2">
    <source>
        <dbReference type="Proteomes" id="UP001295684"/>
    </source>
</evidence>
<name>A0AAD1U531_EUPCR</name>
<dbReference type="Proteomes" id="UP001295684">
    <property type="component" value="Unassembled WGS sequence"/>
</dbReference>
<protein>
    <submittedName>
        <fullName evidence="1">Uncharacterized protein</fullName>
    </submittedName>
</protein>
<accession>A0AAD1U531</accession>
<keyword evidence="2" id="KW-1185">Reference proteome</keyword>
<sequence>MKRESHKSNAKPLNVKDFHCYRLIHFWTEAAAASYYGRKKASEHFVYLCSSNGLRVDNMDANQFSQSQLELVQKSREDKMKKLTRKKKRKKPHEEHKHEVIVEAEVEEEWVPNIQLTEQDCKDIEDVVKDTMIGLKDRLFAQLKTLRV</sequence>
<reference evidence="1" key="1">
    <citation type="submission" date="2023-07" db="EMBL/GenBank/DDBJ databases">
        <authorList>
            <consortium name="AG Swart"/>
            <person name="Singh M."/>
            <person name="Singh A."/>
            <person name="Seah K."/>
            <person name="Emmerich C."/>
        </authorList>
    </citation>
    <scope>NUCLEOTIDE SEQUENCE</scope>
    <source>
        <strain evidence="1">DP1</strain>
    </source>
</reference>
<gene>
    <name evidence="1" type="ORF">ECRASSUSDP1_LOCUS3808</name>
</gene>
<comment type="caution">
    <text evidence="1">The sequence shown here is derived from an EMBL/GenBank/DDBJ whole genome shotgun (WGS) entry which is preliminary data.</text>
</comment>
<organism evidence="1 2">
    <name type="scientific">Euplotes crassus</name>
    <dbReference type="NCBI Taxonomy" id="5936"/>
    <lineage>
        <taxon>Eukaryota</taxon>
        <taxon>Sar</taxon>
        <taxon>Alveolata</taxon>
        <taxon>Ciliophora</taxon>
        <taxon>Intramacronucleata</taxon>
        <taxon>Spirotrichea</taxon>
        <taxon>Hypotrichia</taxon>
        <taxon>Euplotida</taxon>
        <taxon>Euplotidae</taxon>
        <taxon>Moneuplotes</taxon>
    </lineage>
</organism>